<protein>
    <submittedName>
        <fullName evidence="3">Cell wall anchor protein</fullName>
    </submittedName>
</protein>
<sequence>MRTFSRIAIALAATIGLAGATLPATASSAATAQWTTLKEAPAPVTNPMKGFMPWAPKDGGAPGTVANALPYTLEWAPFPVNDVVTGRDTYDFTKVDALLDAIASRGHQAVIRFTLDTPGKKTGMPQYLIDAGTDTSRTYDFYDNNKISFSPNYNDPKVQEMLLHFVAALGERYDGDPRIGFITAGLYGFWGEEHTYPYSGYVNNQNPKAINWMPSDEFRARLVEAWDEAFDDTFVQNRYPTAATKAHGMGYFDDSLGYATLEGTDWHFIPKLKDQGEGDAWQHSPIGGELYPSFQECAFSQPLRCPSREQGRDYKALESIQKAHATWLINQHAFSTGYTGAELTRAKAASAALGYTLRATRTSATYHGAKAAVAVEFTNTGSAPFYATWPLEVVLVDSKGTIVASQTIESPLPSILPGQTGRVTAHLPLPAEYRANNSAQKLTAAIRVVNPLPNGAPVAFANEAMNKPLPGYLELGKLTRGRAPSN</sequence>
<feature type="domain" description="DUF4832" evidence="2">
    <location>
        <begin position="282"/>
        <end position="435"/>
    </location>
</feature>
<evidence type="ECO:0000313" key="3">
    <source>
        <dbReference type="EMBL" id="KSW13592.1"/>
    </source>
</evidence>
<dbReference type="InterPro" id="IPR017853">
    <property type="entry name" value="GH"/>
</dbReference>
<dbReference type="EMBL" id="LLVT01000001">
    <property type="protein sequence ID" value="KSW13592.1"/>
    <property type="molecule type" value="Genomic_DNA"/>
</dbReference>
<dbReference type="Proteomes" id="UP000054686">
    <property type="component" value="Unassembled WGS sequence"/>
</dbReference>
<gene>
    <name evidence="3" type="ORF">APY09_04445</name>
</gene>
<dbReference type="SUPFAM" id="SSF51445">
    <property type="entry name" value="(Trans)glycosidases"/>
    <property type="match status" value="1"/>
</dbReference>
<organism evidence="3 4">
    <name type="scientific">Schaalia odontolytica</name>
    <dbReference type="NCBI Taxonomy" id="1660"/>
    <lineage>
        <taxon>Bacteria</taxon>
        <taxon>Bacillati</taxon>
        <taxon>Actinomycetota</taxon>
        <taxon>Actinomycetes</taxon>
        <taxon>Actinomycetales</taxon>
        <taxon>Actinomycetaceae</taxon>
        <taxon>Schaalia</taxon>
    </lineage>
</organism>
<dbReference type="Gene3D" id="3.20.20.80">
    <property type="entry name" value="Glycosidases"/>
    <property type="match status" value="1"/>
</dbReference>
<dbReference type="InterPro" id="IPR032267">
    <property type="entry name" value="DUF4832"/>
</dbReference>
<reference evidence="3 4" key="1">
    <citation type="submission" date="2015-10" db="EMBL/GenBank/DDBJ databases">
        <title>Draft Genome of Actinomyces odontolyticus subsp. actinosynbacter strain XH001.</title>
        <authorList>
            <person name="Mclean J.S."/>
            <person name="He X."/>
        </authorList>
    </citation>
    <scope>NUCLEOTIDE SEQUENCE [LARGE SCALE GENOMIC DNA]</scope>
    <source>
        <strain evidence="3 4">XH001</strain>
    </source>
</reference>
<evidence type="ECO:0000259" key="2">
    <source>
        <dbReference type="Pfam" id="PF16116"/>
    </source>
</evidence>
<feature type="chain" id="PRO_5039289402" evidence="1">
    <location>
        <begin position="27"/>
        <end position="486"/>
    </location>
</feature>
<dbReference type="RefSeq" id="WP_060566338.1">
    <property type="nucleotide sequence ID" value="NZ_CP040006.1"/>
</dbReference>
<name>A0A0V8S014_9ACTO</name>
<accession>A0A0V8S014</accession>
<keyword evidence="1" id="KW-0732">Signal</keyword>
<comment type="caution">
    <text evidence="3">The sequence shown here is derived from an EMBL/GenBank/DDBJ whole genome shotgun (WGS) entry which is preliminary data.</text>
</comment>
<evidence type="ECO:0000313" key="4">
    <source>
        <dbReference type="Proteomes" id="UP000054686"/>
    </source>
</evidence>
<dbReference type="OrthoDB" id="9760654at2"/>
<evidence type="ECO:0000256" key="1">
    <source>
        <dbReference type="SAM" id="SignalP"/>
    </source>
</evidence>
<dbReference type="AlphaFoldDB" id="A0A0V8S014"/>
<feature type="signal peptide" evidence="1">
    <location>
        <begin position="1"/>
        <end position="26"/>
    </location>
</feature>
<proteinExistence type="predicted"/>
<dbReference type="Pfam" id="PF16116">
    <property type="entry name" value="DUF4832"/>
    <property type="match status" value="1"/>
</dbReference>